<feature type="region of interest" description="Disordered" evidence="1">
    <location>
        <begin position="509"/>
        <end position="536"/>
    </location>
</feature>
<feature type="compositionally biased region" description="Low complexity" evidence="1">
    <location>
        <begin position="241"/>
        <end position="259"/>
    </location>
</feature>
<feature type="region of interest" description="Disordered" evidence="1">
    <location>
        <begin position="444"/>
        <end position="476"/>
    </location>
</feature>
<feature type="region of interest" description="Disordered" evidence="1">
    <location>
        <begin position="233"/>
        <end position="305"/>
    </location>
</feature>
<reference evidence="3" key="1">
    <citation type="journal article" date="2020" name="Fungal Divers.">
        <title>Resolving the Mortierellaceae phylogeny through synthesis of multi-gene phylogenetics and phylogenomics.</title>
        <authorList>
            <person name="Vandepol N."/>
            <person name="Liber J."/>
            <person name="Desiro A."/>
            <person name="Na H."/>
            <person name="Kennedy M."/>
            <person name="Barry K."/>
            <person name="Grigoriev I.V."/>
            <person name="Miller A.N."/>
            <person name="O'Donnell K."/>
            <person name="Stajich J.E."/>
            <person name="Bonito G."/>
        </authorList>
    </citation>
    <scope>NUCLEOTIDE SEQUENCE</scope>
    <source>
        <strain evidence="3">NRRL 28262</strain>
    </source>
</reference>
<feature type="non-terminal residue" evidence="3">
    <location>
        <position position="536"/>
    </location>
</feature>
<feature type="compositionally biased region" description="Low complexity" evidence="1">
    <location>
        <begin position="444"/>
        <end position="460"/>
    </location>
</feature>
<keyword evidence="2" id="KW-0812">Transmembrane</keyword>
<protein>
    <submittedName>
        <fullName evidence="3">Uncharacterized protein</fullName>
    </submittedName>
</protein>
<dbReference type="Proteomes" id="UP001194580">
    <property type="component" value="Unassembled WGS sequence"/>
</dbReference>
<proteinExistence type="predicted"/>
<feature type="compositionally biased region" description="Basic and acidic residues" evidence="1">
    <location>
        <begin position="1"/>
        <end position="156"/>
    </location>
</feature>
<evidence type="ECO:0000256" key="1">
    <source>
        <dbReference type="SAM" id="MobiDB-lite"/>
    </source>
</evidence>
<name>A0AAD4D0Y2_9FUNG</name>
<keyword evidence="4" id="KW-1185">Reference proteome</keyword>
<dbReference type="EMBL" id="JAAAIL010003382">
    <property type="protein sequence ID" value="KAG0250882.1"/>
    <property type="molecule type" value="Genomic_DNA"/>
</dbReference>
<keyword evidence="2" id="KW-0472">Membrane</keyword>
<evidence type="ECO:0000313" key="4">
    <source>
        <dbReference type="Proteomes" id="UP001194580"/>
    </source>
</evidence>
<accession>A0AAD4D0Y2</accession>
<comment type="caution">
    <text evidence="3">The sequence shown here is derived from an EMBL/GenBank/DDBJ whole genome shotgun (WGS) entry which is preliminary data.</text>
</comment>
<dbReference type="AlphaFoldDB" id="A0AAD4D0Y2"/>
<gene>
    <name evidence="3" type="ORF">BGZ95_007055</name>
</gene>
<organism evidence="3 4">
    <name type="scientific">Linnemannia exigua</name>
    <dbReference type="NCBI Taxonomy" id="604196"/>
    <lineage>
        <taxon>Eukaryota</taxon>
        <taxon>Fungi</taxon>
        <taxon>Fungi incertae sedis</taxon>
        <taxon>Mucoromycota</taxon>
        <taxon>Mortierellomycotina</taxon>
        <taxon>Mortierellomycetes</taxon>
        <taxon>Mortierellales</taxon>
        <taxon>Mortierellaceae</taxon>
        <taxon>Linnemannia</taxon>
    </lineage>
</organism>
<feature type="region of interest" description="Disordered" evidence="1">
    <location>
        <begin position="1"/>
        <end position="177"/>
    </location>
</feature>
<sequence>EEEAAKKKAEEEEAAKRAAEEEAKRKAKEDEAARRKAEEEEAARKKAEEEDAVRKKADEEEAARKKAEEEEAARKKAEEEEAARKKTEEEEAAKKSQEVEREAARKAAEDAEAARKAKEEADRKAAVEEASRKAREEAEKNKNKDQDNKETSKDSENGFGDNDGGISDPFDDHMMIGNDKTSEATKKAIMIGSIAGGAALVAIVVVGFLIRHKRDASRRASAMEAYLSKKVELQPMGGPDNNQSFTSFSRNSSNNNRGGHVSRGGSSGQDVYSHRSNSRHARSQQHLMHPSPHLTHTSPRHQHAAQHYDDLHYDDPNMNLPTMPSLMSAGAGPPSGGAGISDQYYPQYHCDSYRAISPVLVSNRLAPQDQYDQYDQYYQQQGHDYYNQYQQEYDGYYDRDMYSSGIATDTTVRPAPTFINFPLPPVLLAIDTASKGLSTGTDATATAATASPNPATLTSPLPRDPHALTYSGSTASSSTASFAMSSASTGTKNAKGSLKRSPVAALIASETDGDVGGSQEPGGHRTLRRSGSVLFG</sequence>
<keyword evidence="2" id="KW-1133">Transmembrane helix</keyword>
<feature type="transmembrane region" description="Helical" evidence="2">
    <location>
        <begin position="188"/>
        <end position="210"/>
    </location>
</feature>
<evidence type="ECO:0000256" key="2">
    <source>
        <dbReference type="SAM" id="Phobius"/>
    </source>
</evidence>
<dbReference type="PANTHER" id="PTHR38758:SF1">
    <property type="entry name" value="PROTEIN, PUTATIVE-RELATED"/>
    <property type="match status" value="1"/>
</dbReference>
<dbReference type="PANTHER" id="PTHR38758">
    <property type="entry name" value="PUTATIVE-RELATED"/>
    <property type="match status" value="1"/>
</dbReference>
<evidence type="ECO:0000313" key="3">
    <source>
        <dbReference type="EMBL" id="KAG0250882.1"/>
    </source>
</evidence>